<organism evidence="2 3">
    <name type="scientific">Rhodococcus sovatensis</name>
    <dbReference type="NCBI Taxonomy" id="1805840"/>
    <lineage>
        <taxon>Bacteria</taxon>
        <taxon>Bacillati</taxon>
        <taxon>Actinomycetota</taxon>
        <taxon>Actinomycetes</taxon>
        <taxon>Mycobacteriales</taxon>
        <taxon>Nocardiaceae</taxon>
        <taxon>Rhodococcus</taxon>
    </lineage>
</organism>
<evidence type="ECO:0008006" key="4">
    <source>
        <dbReference type="Google" id="ProtNLM"/>
    </source>
</evidence>
<sequence>MTRIGFADHLFLRMHHGIGKPVFNQFLWLLDTAVSGDELEELRTNLSEGLLARRVESPTLPTARHRWVTSAVSLPLELASSPIPSDAVLCWAEQRVVEDLDPEAGVGWQLAAAPMSGGGMVVSLACSHMVADGAAMVEAIRRANSGNRGVDSRDLGEGPSLFGGIIEDLADTVGEVKPIMKWVADRVVATATSAFSSSKDPAPGSGRIDPPRRQDADPVVGPWRPPYVVVECSATEWKAAAAEWGGTSNSLFIAVMTAISEALGRAMPGDVLRWSLPYSDRDPLDIDSNSTKIIPVRVPVAERQDQDLTRIRKASKAAFTDFAARQKAGVSSQAIPLSLVQMLPDAVVARLPMPSDGAEGLCSNLGELPEDFITIGGVRARSVAARATYAGADAEFARTLGGGSTAWATETDEAITITVHGMDPDRMVTDNAVRDVVADVLLRWEITHRFW</sequence>
<keyword evidence="3" id="KW-1185">Reference proteome</keyword>
<evidence type="ECO:0000313" key="3">
    <source>
        <dbReference type="Proteomes" id="UP001432000"/>
    </source>
</evidence>
<proteinExistence type="predicted"/>
<dbReference type="Proteomes" id="UP001432000">
    <property type="component" value="Chromosome"/>
</dbReference>
<protein>
    <recommendedName>
        <fullName evidence="4">Condensation domain-containing protein</fullName>
    </recommendedName>
</protein>
<feature type="region of interest" description="Disordered" evidence="1">
    <location>
        <begin position="194"/>
        <end position="220"/>
    </location>
</feature>
<dbReference type="RefSeq" id="WP_338893047.1">
    <property type="nucleotide sequence ID" value="NZ_CP147846.1"/>
</dbReference>
<gene>
    <name evidence="2" type="ORF">WDS16_13020</name>
</gene>
<evidence type="ECO:0000256" key="1">
    <source>
        <dbReference type="SAM" id="MobiDB-lite"/>
    </source>
</evidence>
<accession>A0ABZ2PXS9</accession>
<evidence type="ECO:0000313" key="2">
    <source>
        <dbReference type="EMBL" id="WXG71316.1"/>
    </source>
</evidence>
<dbReference type="EMBL" id="CP147846">
    <property type="protein sequence ID" value="WXG71316.1"/>
    <property type="molecule type" value="Genomic_DNA"/>
</dbReference>
<name>A0ABZ2PXS9_9NOCA</name>
<reference evidence="2 3" key="1">
    <citation type="submission" date="2024-03" db="EMBL/GenBank/DDBJ databases">
        <title>Natural products discovery in diverse microorganisms through a two-stage MS feature dereplication strategy.</title>
        <authorList>
            <person name="Zhang R."/>
        </authorList>
    </citation>
    <scope>NUCLEOTIDE SEQUENCE [LARGE SCALE GENOMIC DNA]</scope>
    <source>
        <strain evidence="2 3">18930</strain>
    </source>
</reference>